<evidence type="ECO:0000313" key="2">
    <source>
        <dbReference type="Proteomes" id="UP001162162"/>
    </source>
</evidence>
<dbReference type="EMBL" id="JAPWTK010000018">
    <property type="protein sequence ID" value="KAJ8958287.1"/>
    <property type="molecule type" value="Genomic_DNA"/>
</dbReference>
<proteinExistence type="predicted"/>
<evidence type="ECO:0000313" key="1">
    <source>
        <dbReference type="EMBL" id="KAJ8958287.1"/>
    </source>
</evidence>
<dbReference type="AlphaFoldDB" id="A0AAV8Z3P7"/>
<comment type="caution">
    <text evidence="1">The sequence shown here is derived from an EMBL/GenBank/DDBJ whole genome shotgun (WGS) entry which is preliminary data.</text>
</comment>
<accession>A0AAV8Z3P7</accession>
<keyword evidence="2" id="KW-1185">Reference proteome</keyword>
<sequence length="120" mass="14042">MVALRIPLNQAPTFDFLHQSIKNVFKREKLRPYKLQFVHELNANDFDRRAEFFEGMMERCNNNNNLARYYKYCLLLNDIIIAVTGQVRTLIGSKKRIPKIPKKLIFGQALLDDVLLDLSS</sequence>
<protein>
    <submittedName>
        <fullName evidence="1">Uncharacterized protein</fullName>
    </submittedName>
</protein>
<reference evidence="1" key="1">
    <citation type="journal article" date="2023" name="Insect Mol. Biol.">
        <title>Genome sequencing provides insights into the evolution of gene families encoding plant cell wall-degrading enzymes in longhorned beetles.</title>
        <authorList>
            <person name="Shin N.R."/>
            <person name="Okamura Y."/>
            <person name="Kirsch R."/>
            <person name="Pauchet Y."/>
        </authorList>
    </citation>
    <scope>NUCLEOTIDE SEQUENCE</scope>
    <source>
        <strain evidence="1">AMC_N1</strain>
    </source>
</reference>
<organism evidence="1 2">
    <name type="scientific">Aromia moschata</name>
    <dbReference type="NCBI Taxonomy" id="1265417"/>
    <lineage>
        <taxon>Eukaryota</taxon>
        <taxon>Metazoa</taxon>
        <taxon>Ecdysozoa</taxon>
        <taxon>Arthropoda</taxon>
        <taxon>Hexapoda</taxon>
        <taxon>Insecta</taxon>
        <taxon>Pterygota</taxon>
        <taxon>Neoptera</taxon>
        <taxon>Endopterygota</taxon>
        <taxon>Coleoptera</taxon>
        <taxon>Polyphaga</taxon>
        <taxon>Cucujiformia</taxon>
        <taxon>Chrysomeloidea</taxon>
        <taxon>Cerambycidae</taxon>
        <taxon>Cerambycinae</taxon>
        <taxon>Callichromatini</taxon>
        <taxon>Aromia</taxon>
    </lineage>
</organism>
<gene>
    <name evidence="1" type="ORF">NQ318_017433</name>
</gene>
<name>A0AAV8Z3P7_9CUCU</name>
<dbReference type="Proteomes" id="UP001162162">
    <property type="component" value="Unassembled WGS sequence"/>
</dbReference>